<evidence type="ECO:0000313" key="9">
    <source>
        <dbReference type="EMBL" id="GKX30264.1"/>
    </source>
</evidence>
<keyword evidence="7" id="KW-0012">Acyltransferase</keyword>
<evidence type="ECO:0000256" key="5">
    <source>
        <dbReference type="ARBA" id="ARBA00022989"/>
    </source>
</evidence>
<dbReference type="PIRSF" id="PIRSF016636">
    <property type="entry name" value="AlgI_DltB"/>
    <property type="match status" value="1"/>
</dbReference>
<evidence type="ECO:0000256" key="6">
    <source>
        <dbReference type="ARBA" id="ARBA00023136"/>
    </source>
</evidence>
<feature type="transmembrane region" description="Helical" evidence="8">
    <location>
        <begin position="37"/>
        <end position="62"/>
    </location>
</feature>
<feature type="transmembrane region" description="Helical" evidence="8">
    <location>
        <begin position="487"/>
        <end position="508"/>
    </location>
</feature>
<reference evidence="9" key="1">
    <citation type="submission" date="2022-06" db="EMBL/GenBank/DDBJ databases">
        <title>Vallitalea longa sp. nov., an anaerobic bacterium isolated from marine sediment.</title>
        <authorList>
            <person name="Hirano S."/>
            <person name="Terahara T."/>
            <person name="Mori K."/>
            <person name="Hamada M."/>
            <person name="Matsumoto R."/>
            <person name="Kobayashi T."/>
        </authorList>
    </citation>
    <scope>NUCLEOTIDE SEQUENCE</scope>
    <source>
        <strain evidence="9">SH18-1</strain>
    </source>
</reference>
<feature type="transmembrane region" description="Helical" evidence="8">
    <location>
        <begin position="241"/>
        <end position="258"/>
    </location>
</feature>
<comment type="caution">
    <text evidence="9">The sequence shown here is derived from an EMBL/GenBank/DDBJ whole genome shotgun (WGS) entry which is preliminary data.</text>
</comment>
<gene>
    <name evidence="9" type="ORF">SH1V18_27440</name>
</gene>
<keyword evidence="10" id="KW-1185">Reference proteome</keyword>
<dbReference type="InterPro" id="IPR024194">
    <property type="entry name" value="Ac/AlaTfrase_AlgI/DltB"/>
</dbReference>
<dbReference type="PANTHER" id="PTHR13285">
    <property type="entry name" value="ACYLTRANSFERASE"/>
    <property type="match status" value="1"/>
</dbReference>
<keyword evidence="4 8" id="KW-0812">Transmembrane</keyword>
<proteinExistence type="inferred from homology"/>
<dbReference type="InterPro" id="IPR028362">
    <property type="entry name" value="AlgI"/>
</dbReference>
<feature type="transmembrane region" description="Helical" evidence="8">
    <location>
        <begin position="335"/>
        <end position="356"/>
    </location>
</feature>
<protein>
    <submittedName>
        <fullName evidence="9">Alginate O-acetyltransferase</fullName>
    </submittedName>
</protein>
<evidence type="ECO:0000256" key="3">
    <source>
        <dbReference type="ARBA" id="ARBA00022475"/>
    </source>
</evidence>
<dbReference type="PIRSF" id="PIRSF500217">
    <property type="entry name" value="AlgI"/>
    <property type="match status" value="1"/>
</dbReference>
<accession>A0A9W5YE43</accession>
<organism evidence="9 10">
    <name type="scientific">Vallitalea longa</name>
    <dbReference type="NCBI Taxonomy" id="2936439"/>
    <lineage>
        <taxon>Bacteria</taxon>
        <taxon>Bacillati</taxon>
        <taxon>Bacillota</taxon>
        <taxon>Clostridia</taxon>
        <taxon>Lachnospirales</taxon>
        <taxon>Vallitaleaceae</taxon>
        <taxon>Vallitalea</taxon>
    </lineage>
</organism>
<dbReference type="GO" id="GO:0042121">
    <property type="term" value="P:alginic acid biosynthetic process"/>
    <property type="evidence" value="ECO:0007669"/>
    <property type="project" value="InterPro"/>
</dbReference>
<feature type="transmembrane region" description="Helical" evidence="8">
    <location>
        <begin position="362"/>
        <end position="379"/>
    </location>
</feature>
<evidence type="ECO:0000313" key="10">
    <source>
        <dbReference type="Proteomes" id="UP001144256"/>
    </source>
</evidence>
<sequence>MPYQILIFLGVFTIVTTVVYAVCPSKQRYIALLISSLAFYGFYCGFGTIFLITTVVASYLAAIKINKISDKYSLAGLPKKERKALKAKIKKEKRLVLIIYVIVNIGILLTLKYFNFFASSSAVFLKLLGITVSTPVINIALPLGISYYSLNAISYVVDVLRGKYVAEKNILKTALFISFFPQLHEGPFGRYDDLMPQLTSGKQINADNLFNGIGRMIWGLFKIFMVANRAAIISDEVFKNYTNYGGFTIIIGIIAYTIQLYAEFSGYIDIATGIANIFGIKLAKNFDMPFLARNVGDFWRRWHISLGSWFRDYIFYPVSTSKLLTKLIKNMKPSLANTVILIIPLFCVWFLTGLWHGASSKYIAYGLYYFVLMIIFNLLSPVFEKILTKYNVNTDNKVINLFRIIKTLVLVGIGMLMFRAENLTIFSQIFRSVFRRGSEFQFYSIIEPKDFIALVISFIIILISVIIKLKDINIESRFERVSTYKKYWICFTALCLVLIFGAYGLGYVPPDPIYGGF</sequence>
<dbReference type="RefSeq" id="WP_281816283.1">
    <property type="nucleotide sequence ID" value="NZ_BRLB01000008.1"/>
</dbReference>
<keyword evidence="7" id="KW-0808">Transferase</keyword>
<evidence type="ECO:0000256" key="1">
    <source>
        <dbReference type="ARBA" id="ARBA00004651"/>
    </source>
</evidence>
<dbReference type="PANTHER" id="PTHR13285:SF18">
    <property type="entry name" value="PROTEIN-CYSTEINE N-PALMITOYLTRANSFERASE RASP"/>
    <property type="match status" value="1"/>
</dbReference>
<dbReference type="Pfam" id="PF03062">
    <property type="entry name" value="MBOAT"/>
    <property type="match status" value="1"/>
</dbReference>
<feature type="transmembrane region" description="Helical" evidence="8">
    <location>
        <begin position="451"/>
        <end position="467"/>
    </location>
</feature>
<comment type="similarity">
    <text evidence="2 7">Belongs to the membrane-bound acyltransferase family.</text>
</comment>
<dbReference type="EMBL" id="BRLB01000008">
    <property type="protein sequence ID" value="GKX30264.1"/>
    <property type="molecule type" value="Genomic_DNA"/>
</dbReference>
<evidence type="ECO:0000256" key="2">
    <source>
        <dbReference type="ARBA" id="ARBA00010323"/>
    </source>
</evidence>
<evidence type="ECO:0000256" key="4">
    <source>
        <dbReference type="ARBA" id="ARBA00022692"/>
    </source>
</evidence>
<comment type="subcellular location">
    <subcellularLocation>
        <location evidence="1">Cell membrane</location>
        <topology evidence="1">Multi-pass membrane protein</topology>
    </subcellularLocation>
</comment>
<keyword evidence="6 7" id="KW-0472">Membrane</keyword>
<dbReference type="GO" id="GO:0005886">
    <property type="term" value="C:plasma membrane"/>
    <property type="evidence" value="ECO:0007669"/>
    <property type="project" value="UniProtKB-SubCell"/>
</dbReference>
<name>A0A9W5YE43_9FIRM</name>
<dbReference type="Proteomes" id="UP001144256">
    <property type="component" value="Unassembled WGS sequence"/>
</dbReference>
<dbReference type="InterPro" id="IPR051085">
    <property type="entry name" value="MB_O-acyltransferase"/>
</dbReference>
<evidence type="ECO:0000256" key="8">
    <source>
        <dbReference type="SAM" id="Phobius"/>
    </source>
</evidence>
<feature type="transmembrane region" description="Helical" evidence="8">
    <location>
        <begin position="95"/>
        <end position="117"/>
    </location>
</feature>
<feature type="transmembrane region" description="Helical" evidence="8">
    <location>
        <begin position="123"/>
        <end position="145"/>
    </location>
</feature>
<dbReference type="GO" id="GO:0016746">
    <property type="term" value="F:acyltransferase activity"/>
    <property type="evidence" value="ECO:0007669"/>
    <property type="project" value="UniProtKB-KW"/>
</dbReference>
<dbReference type="AlphaFoldDB" id="A0A9W5YE43"/>
<keyword evidence="3 7" id="KW-1003">Cell membrane</keyword>
<dbReference type="InterPro" id="IPR004299">
    <property type="entry name" value="MBOAT_fam"/>
</dbReference>
<keyword evidence="5 8" id="KW-1133">Transmembrane helix</keyword>
<evidence type="ECO:0000256" key="7">
    <source>
        <dbReference type="PIRNR" id="PIRNR016636"/>
    </source>
</evidence>